<feature type="compositionally biased region" description="Pro residues" evidence="2">
    <location>
        <begin position="371"/>
        <end position="401"/>
    </location>
</feature>
<feature type="region of interest" description="Disordered" evidence="2">
    <location>
        <begin position="371"/>
        <end position="404"/>
    </location>
</feature>
<protein>
    <recommendedName>
        <fullName evidence="5">Protein kinase domain-containing protein</fullName>
    </recommendedName>
</protein>
<evidence type="ECO:0000256" key="1">
    <source>
        <dbReference type="SAM" id="Coils"/>
    </source>
</evidence>
<dbReference type="InterPro" id="IPR011009">
    <property type="entry name" value="Kinase-like_dom_sf"/>
</dbReference>
<dbReference type="Gene3D" id="1.10.510.10">
    <property type="entry name" value="Transferase(Phosphotransferase) domain 1"/>
    <property type="match status" value="1"/>
</dbReference>
<dbReference type="Proteomes" id="UP000006906">
    <property type="component" value="Chromosome 12"/>
</dbReference>
<evidence type="ECO:0000313" key="4">
    <source>
        <dbReference type="Proteomes" id="UP000006906"/>
    </source>
</evidence>
<gene>
    <name evidence="3" type="ORF">CHLRE_12g556700v5</name>
</gene>
<proteinExistence type="predicted"/>
<dbReference type="InParanoid" id="A0A2K3D5R7"/>
<keyword evidence="1" id="KW-0175">Coiled coil</keyword>
<dbReference type="GO" id="GO:0016020">
    <property type="term" value="C:membrane"/>
    <property type="evidence" value="ECO:0000318"/>
    <property type="project" value="GO_Central"/>
</dbReference>
<dbReference type="AlphaFoldDB" id="A0A2K3D5R7"/>
<dbReference type="Gramene" id="PNW75882">
    <property type="protein sequence ID" value="PNW75882"/>
    <property type="gene ID" value="CHLRE_12g556700v5"/>
</dbReference>
<evidence type="ECO:0008006" key="5">
    <source>
        <dbReference type="Google" id="ProtNLM"/>
    </source>
</evidence>
<organism evidence="3 4">
    <name type="scientific">Chlamydomonas reinhardtii</name>
    <name type="common">Chlamydomonas smithii</name>
    <dbReference type="NCBI Taxonomy" id="3055"/>
    <lineage>
        <taxon>Eukaryota</taxon>
        <taxon>Viridiplantae</taxon>
        <taxon>Chlorophyta</taxon>
        <taxon>core chlorophytes</taxon>
        <taxon>Chlorophyceae</taxon>
        <taxon>CS clade</taxon>
        <taxon>Chlamydomonadales</taxon>
        <taxon>Chlamydomonadaceae</taxon>
        <taxon>Chlamydomonas</taxon>
    </lineage>
</organism>
<dbReference type="EMBL" id="CM008973">
    <property type="protein sequence ID" value="PNW75882.1"/>
    <property type="molecule type" value="Genomic_DNA"/>
</dbReference>
<name>A0A2K3D5R7_CHLRE</name>
<reference evidence="3 4" key="1">
    <citation type="journal article" date="2007" name="Science">
        <title>The Chlamydomonas genome reveals the evolution of key animal and plant functions.</title>
        <authorList>
            <person name="Merchant S.S."/>
            <person name="Prochnik S.E."/>
            <person name="Vallon O."/>
            <person name="Harris E.H."/>
            <person name="Karpowicz S.J."/>
            <person name="Witman G.B."/>
            <person name="Terry A."/>
            <person name="Salamov A."/>
            <person name="Fritz-Laylin L.K."/>
            <person name="Marechal-Drouard L."/>
            <person name="Marshall W.F."/>
            <person name="Qu L.H."/>
            <person name="Nelson D.R."/>
            <person name="Sanderfoot A.A."/>
            <person name="Spalding M.H."/>
            <person name="Kapitonov V.V."/>
            <person name="Ren Q."/>
            <person name="Ferris P."/>
            <person name="Lindquist E."/>
            <person name="Shapiro H."/>
            <person name="Lucas S.M."/>
            <person name="Grimwood J."/>
            <person name="Schmutz J."/>
            <person name="Cardol P."/>
            <person name="Cerutti H."/>
            <person name="Chanfreau G."/>
            <person name="Chen C.L."/>
            <person name="Cognat V."/>
            <person name="Croft M.T."/>
            <person name="Dent R."/>
            <person name="Dutcher S."/>
            <person name="Fernandez E."/>
            <person name="Fukuzawa H."/>
            <person name="Gonzalez-Ballester D."/>
            <person name="Gonzalez-Halphen D."/>
            <person name="Hallmann A."/>
            <person name="Hanikenne M."/>
            <person name="Hippler M."/>
            <person name="Inwood W."/>
            <person name="Jabbari K."/>
            <person name="Kalanon M."/>
            <person name="Kuras R."/>
            <person name="Lefebvre P.A."/>
            <person name="Lemaire S.D."/>
            <person name="Lobanov A.V."/>
            <person name="Lohr M."/>
            <person name="Manuell A."/>
            <person name="Meier I."/>
            <person name="Mets L."/>
            <person name="Mittag M."/>
            <person name="Mittelmeier T."/>
            <person name="Moroney J.V."/>
            <person name="Moseley J."/>
            <person name="Napoli C."/>
            <person name="Nedelcu A.M."/>
            <person name="Niyogi K."/>
            <person name="Novoselov S.V."/>
            <person name="Paulsen I.T."/>
            <person name="Pazour G."/>
            <person name="Purton S."/>
            <person name="Ral J.P."/>
            <person name="Riano-Pachon D.M."/>
            <person name="Riekhof W."/>
            <person name="Rymarquis L."/>
            <person name="Schroda M."/>
            <person name="Stern D."/>
            <person name="Umen J."/>
            <person name="Willows R."/>
            <person name="Wilson N."/>
            <person name="Zimmer S.L."/>
            <person name="Allmer J."/>
            <person name="Balk J."/>
            <person name="Bisova K."/>
            <person name="Chen C.J."/>
            <person name="Elias M."/>
            <person name="Gendler K."/>
            <person name="Hauser C."/>
            <person name="Lamb M.R."/>
            <person name="Ledford H."/>
            <person name="Long J.C."/>
            <person name="Minagawa J."/>
            <person name="Page M.D."/>
            <person name="Pan J."/>
            <person name="Pootakham W."/>
            <person name="Roje S."/>
            <person name="Rose A."/>
            <person name="Stahlberg E."/>
            <person name="Terauchi A.M."/>
            <person name="Yang P."/>
            <person name="Ball S."/>
            <person name="Bowler C."/>
            <person name="Dieckmann C.L."/>
            <person name="Gladyshev V.N."/>
            <person name="Green P."/>
            <person name="Jorgensen R."/>
            <person name="Mayfield S."/>
            <person name="Mueller-Roeber B."/>
            <person name="Rajamani S."/>
            <person name="Sayre R.T."/>
            <person name="Brokstein P."/>
            <person name="Dubchak I."/>
            <person name="Goodstein D."/>
            <person name="Hornick L."/>
            <person name="Huang Y.W."/>
            <person name="Jhaveri J."/>
            <person name="Luo Y."/>
            <person name="Martinez D."/>
            <person name="Ngau W.C."/>
            <person name="Otillar B."/>
            <person name="Poliakov A."/>
            <person name="Porter A."/>
            <person name="Szajkowski L."/>
            <person name="Werner G."/>
            <person name="Zhou K."/>
            <person name="Grigoriev I.V."/>
            <person name="Rokhsar D.S."/>
            <person name="Grossman A.R."/>
        </authorList>
    </citation>
    <scope>NUCLEOTIDE SEQUENCE [LARGE SCALE GENOMIC DNA]</scope>
    <source>
        <strain evidence="4">CC-503</strain>
    </source>
</reference>
<keyword evidence="4" id="KW-1185">Reference proteome</keyword>
<accession>A0A2K3D5R7</accession>
<dbReference type="PANTHER" id="PTHR15048:SF0">
    <property type="entry name" value="STARCH-BINDING DOMAIN-CONTAINING PROTEIN 1"/>
    <property type="match status" value="1"/>
</dbReference>
<feature type="compositionally biased region" description="Polar residues" evidence="2">
    <location>
        <begin position="1"/>
        <end position="13"/>
    </location>
</feature>
<dbReference type="GeneID" id="66055843"/>
<dbReference type="KEGG" id="cre:CHLRE_12g556700v5"/>
<feature type="coiled-coil region" evidence="1">
    <location>
        <begin position="813"/>
        <end position="840"/>
    </location>
</feature>
<evidence type="ECO:0000313" key="3">
    <source>
        <dbReference type="EMBL" id="PNW75882.1"/>
    </source>
</evidence>
<feature type="region of interest" description="Disordered" evidence="2">
    <location>
        <begin position="1"/>
        <end position="22"/>
    </location>
</feature>
<evidence type="ECO:0000256" key="2">
    <source>
        <dbReference type="SAM" id="MobiDB-lite"/>
    </source>
</evidence>
<dbReference type="SUPFAM" id="SSF56112">
    <property type="entry name" value="Protein kinase-like (PK-like)"/>
    <property type="match status" value="1"/>
</dbReference>
<dbReference type="PANTHER" id="PTHR15048">
    <property type="entry name" value="STARCH-BINDING DOMAIN-CONTAINING PROTEIN 1"/>
    <property type="match status" value="1"/>
</dbReference>
<dbReference type="RefSeq" id="XP_042918903.1">
    <property type="nucleotide sequence ID" value="XM_043069097.1"/>
</dbReference>
<sequence>MVASYQAQGSEAVSGSEALKPAQGGAAVRLVPRLTLGAIPVEPMVEDATATKYASPRPAELGASAPGGGPAAAVNSCTVDCCAPNNISAPSPVASPRPAEDESSATTATAAAAAAVAAAAPGAAADEAATAAAAAPTAAPPTVASPQQQCQALRQGIELVSKGHLKQVPCEHVTLVYQHVIQEVRDPITGLASVREVRAGALLPVAAAAAAPQAAKAAAAAAAATTTAAAATAGGGATGKCGQYTEVVIKAVTLELQPQEAEVLAAAGGLIPAQLKPAVIDALKTSLANTQRREAEQLRLIMAAAGGGRGCGGGAPATPAAAPAAAGDDLAAALSFAPLLGYDVVFVAPRVFVFVTFWEMLDVAPSLLPPPPPPPPAAPQQQPAPAPAANPPPANPPPPQQHMPAAAAVPLLPAAPLTTTTTTTTTTTATATSSASRDVLVAAIAMSERHLPAHMPATALAETGPRETVHRITADDGTGAILRKVEKVFTAAAHFGGAVACKSARFVVSAASVVQLAKGCCSVQRVVGGEAKEVLREVRFAALLRNDFAAGAKQRLPALLGWDVEEVCAAAGTYNFLTYWEWAEHGSAAQYLWEAMLSAPEPADGSHYRKMLDVLFQVVDHIEQLGRNGRVLGDLKHDNLLVNAQGDVLLSDLDGAGFHLDTTLAPVQAEAAAAAAAAAAACADPSPAAKAAAAAAAEAAVFAARLGTVPVPSQPYMATWAYAAPEMFVGQVLGELLLNKSLAVVAAEAKAAGHDGAVALVSRLYRECPAAGGSSSSSKAAQVAWLRRMNGGRDGMCGASHLYLLASSTTDMVGQMETKLQQRLQRLQRLQQQEQQLLQQGQQGDAAAADEAGRRAKLVGEGLVFLAALRAAMRPLMAAAPEARPSTRQVRAALAQLQTDWC</sequence>